<dbReference type="EMBL" id="CAJHJF010007628">
    <property type="protein sequence ID" value="CAD6964040.1"/>
    <property type="molecule type" value="Genomic_DNA"/>
</dbReference>
<evidence type="ECO:0000313" key="1">
    <source>
        <dbReference type="EMBL" id="CAD6964040.1"/>
    </source>
</evidence>
<reference evidence="1 2" key="1">
    <citation type="submission" date="2020-10" db="EMBL/GenBank/DDBJ databases">
        <authorList>
            <person name="Sedaghatjoo S."/>
        </authorList>
    </citation>
    <scope>NUCLEOTIDE SEQUENCE [LARGE SCALE GENOMIC DNA]</scope>
    <source>
        <strain evidence="1 2">LLFL</strain>
    </source>
</reference>
<organism evidence="1 2">
    <name type="scientific">Tilletia laevis</name>
    <dbReference type="NCBI Taxonomy" id="157183"/>
    <lineage>
        <taxon>Eukaryota</taxon>
        <taxon>Fungi</taxon>
        <taxon>Dikarya</taxon>
        <taxon>Basidiomycota</taxon>
        <taxon>Ustilaginomycotina</taxon>
        <taxon>Exobasidiomycetes</taxon>
        <taxon>Tilletiales</taxon>
        <taxon>Tilletiaceae</taxon>
        <taxon>Tilletia</taxon>
    </lineage>
</organism>
<gene>
    <name evidence="1" type="ORF">JKILLFL_G986</name>
</gene>
<sequence length="64" mass="7331">NTLPAPKSYRPNRKEGDYAVANPLHSFHRLRPSHRTLLVQAQAFICLSLESVKREHHADSLRVT</sequence>
<protein>
    <submittedName>
        <fullName evidence="1">Uncharacterized protein</fullName>
    </submittedName>
</protein>
<comment type="caution">
    <text evidence="1">The sequence shown here is derived from an EMBL/GenBank/DDBJ whole genome shotgun (WGS) entry which is preliminary data.</text>
</comment>
<evidence type="ECO:0000313" key="2">
    <source>
        <dbReference type="Proteomes" id="UP000836404"/>
    </source>
</evidence>
<feature type="non-terminal residue" evidence="1">
    <location>
        <position position="1"/>
    </location>
</feature>
<dbReference type="Proteomes" id="UP000836404">
    <property type="component" value="Unassembled WGS sequence"/>
</dbReference>
<proteinExistence type="predicted"/>
<dbReference type="AlphaFoldDB" id="A0A9N8Q8W5"/>
<accession>A0A9N8Q8W5</accession>
<name>A0A9N8Q8W5_9BASI</name>
<keyword evidence="2" id="KW-1185">Reference proteome</keyword>